<dbReference type="VEuPathDB" id="FungiDB:A9K55_001345"/>
<gene>
    <name evidence="3" type="ORF">A9K55_001345</name>
</gene>
<dbReference type="Proteomes" id="UP000323067">
    <property type="component" value="Chromosome iii"/>
</dbReference>
<evidence type="ECO:0000256" key="1">
    <source>
        <dbReference type="ARBA" id="ARBA00022490"/>
    </source>
</evidence>
<dbReference type="PANTHER" id="PTHR10758">
    <property type="entry name" value="26S PROTEASOME NON-ATPASE REGULATORY SUBUNIT 3/COP9 SIGNALOSOME COMPLEX SUBUNIT 3"/>
    <property type="match status" value="1"/>
</dbReference>
<name>A0A2H4SQS2_CORMI</name>
<evidence type="ECO:0000313" key="3">
    <source>
        <dbReference type="EMBL" id="ATY65447.1"/>
    </source>
</evidence>
<dbReference type="EMBL" id="CP023326">
    <property type="protein sequence ID" value="ATY65447.1"/>
    <property type="molecule type" value="Genomic_DNA"/>
</dbReference>
<feature type="domain" description="COP9 signalosome complex subunit 3 N-terminal helical repeats" evidence="2">
    <location>
        <begin position="222"/>
        <end position="295"/>
    </location>
</feature>
<dbReference type="Pfam" id="PF22788">
    <property type="entry name" value="COP9_hel_rpt"/>
    <property type="match status" value="2"/>
</dbReference>
<feature type="domain" description="COP9 signalosome complex subunit 3 N-terminal helical repeats" evidence="2">
    <location>
        <begin position="51"/>
        <end position="182"/>
    </location>
</feature>
<dbReference type="AlphaFoldDB" id="A0A2H4SQS2"/>
<dbReference type="OrthoDB" id="29061at2759"/>
<evidence type="ECO:0000313" key="4">
    <source>
        <dbReference type="Proteomes" id="UP000323067"/>
    </source>
</evidence>
<accession>A0A2H4SQS2</accession>
<keyword evidence="1" id="KW-0963">Cytoplasm</keyword>
<dbReference type="InterPro" id="IPR055089">
    <property type="entry name" value="COP9_N"/>
</dbReference>
<dbReference type="GO" id="GO:0008180">
    <property type="term" value="C:COP9 signalosome"/>
    <property type="evidence" value="ECO:0007669"/>
    <property type="project" value="TreeGrafter"/>
</dbReference>
<reference evidence="3 4" key="1">
    <citation type="journal article" date="2017" name="BMC Genomics">
        <title>Chromosome level assembly and secondary metabolite potential of the parasitic fungus Cordyceps militaris.</title>
        <authorList>
            <person name="Kramer G.J."/>
            <person name="Nodwell J.R."/>
        </authorList>
    </citation>
    <scope>NUCLEOTIDE SEQUENCE [LARGE SCALE GENOMIC DNA]</scope>
    <source>
        <strain evidence="3 4">ATCC 34164</strain>
    </source>
</reference>
<sequence>MDEALATLNSLADPGPNESAKRRDAEIRGYIANTNTIPQASKAALLEDPRRAFEVIDPSKNSIGYLYLIDMIICSGIGWSNLDKLTVTDKLTLAERIVPFLTSFDPVQVRYVGTTFRYLLEAVASGAFFPPAVSVELLVAAILRLDPTGSLFTSTHLLLAKLAVESNILEPALEVLDKEITGYPIVSSHREAREARDSRPLSDPGLGPAAYISITTGLTDSFRGAHVLEYNFFRSIAYSSRRDWDKAFTALEQVVTHPVKDRGMSRIMVECYKRWVLVGLLKTGRVPTLPSYTASAAVATYNPLGAEYKELASLFTSPKAHDFKEYTDKNVKLWQDDGTTSLVAEVLSAYQKWQIINLRKIFTEVSIAQVRKLTCSAETGEPLATNARVISLIQGMLASGMLQGTLDVNHSEDGGFLHFGGPGPVLTEQDFARDIATTFARITALNNQYKEVNDRLSEKKEYVKHVVLEQRRSDKEGPDAGVGFDSQIEDEDLMTGIMAHG</sequence>
<protein>
    <submittedName>
        <fullName evidence="3">COP9 subunit 3</fullName>
    </submittedName>
</protein>
<dbReference type="VEuPathDB" id="FungiDB:CCM_08410"/>
<dbReference type="PANTHER" id="PTHR10758:SF1">
    <property type="entry name" value="COP9 SIGNALOSOME COMPLEX SUBUNIT 3"/>
    <property type="match status" value="1"/>
</dbReference>
<proteinExistence type="predicted"/>
<organism evidence="3 4">
    <name type="scientific">Cordyceps militaris</name>
    <name type="common">Caterpillar fungus</name>
    <name type="synonym">Clavaria militaris</name>
    <dbReference type="NCBI Taxonomy" id="73501"/>
    <lineage>
        <taxon>Eukaryota</taxon>
        <taxon>Fungi</taxon>
        <taxon>Dikarya</taxon>
        <taxon>Ascomycota</taxon>
        <taxon>Pezizomycotina</taxon>
        <taxon>Sordariomycetes</taxon>
        <taxon>Hypocreomycetidae</taxon>
        <taxon>Hypocreales</taxon>
        <taxon>Cordycipitaceae</taxon>
        <taxon>Cordyceps</taxon>
    </lineage>
</organism>
<dbReference type="GO" id="GO:0006511">
    <property type="term" value="P:ubiquitin-dependent protein catabolic process"/>
    <property type="evidence" value="ECO:0007669"/>
    <property type="project" value="TreeGrafter"/>
</dbReference>
<dbReference type="InterPro" id="IPR050756">
    <property type="entry name" value="CSN3"/>
</dbReference>
<evidence type="ECO:0000259" key="2">
    <source>
        <dbReference type="Pfam" id="PF22788"/>
    </source>
</evidence>